<proteinExistence type="predicted"/>
<reference evidence="1" key="1">
    <citation type="submission" date="2022-10" db="EMBL/GenBank/DDBJ databases">
        <title>Complete Genome of Trichothecium roseum strain YXFP-22015, a Plant Pathogen Isolated from Citrus.</title>
        <authorList>
            <person name="Wang Y."/>
            <person name="Zhu L."/>
        </authorList>
    </citation>
    <scope>NUCLEOTIDE SEQUENCE</scope>
    <source>
        <strain evidence="1">YXFP-22015</strain>
    </source>
</reference>
<comment type="caution">
    <text evidence="1">The sequence shown here is derived from an EMBL/GenBank/DDBJ whole genome shotgun (WGS) entry which is preliminary data.</text>
</comment>
<organism evidence="1 2">
    <name type="scientific">Trichothecium roseum</name>
    <dbReference type="NCBI Taxonomy" id="47278"/>
    <lineage>
        <taxon>Eukaryota</taxon>
        <taxon>Fungi</taxon>
        <taxon>Dikarya</taxon>
        <taxon>Ascomycota</taxon>
        <taxon>Pezizomycotina</taxon>
        <taxon>Sordariomycetes</taxon>
        <taxon>Hypocreomycetidae</taxon>
        <taxon>Hypocreales</taxon>
        <taxon>Hypocreales incertae sedis</taxon>
        <taxon>Trichothecium</taxon>
    </lineage>
</organism>
<dbReference type="EMBL" id="CM047941">
    <property type="protein sequence ID" value="KAI9903326.1"/>
    <property type="molecule type" value="Genomic_DNA"/>
</dbReference>
<sequence length="601" mass="67479">MAPESKSSSYPPPFSFALVRLHQRAGSWISSSSPPCLASTGPPIMAHGRHDKQCHSTNAATRPTKFNKPTLPSVTSTLPTTTTITTTATFPTTDATTTTTTRTTTSTTTTTTTTTTKPTLTTTTNSSATNSSATASSVPSSPLSSIGGYASAADEEFDIHQDEHDSSWISNEDRQLLKLLDEERRLGDQGASQAKNLRCLPPGCVPVRLVGEGAANVVFEFTMPNGTYLFNDDTRLLLRVAKQPVGGKRPRFNYLAQQRFYHSRVQPILGSLACYQELVKIRNPGIVDAINSHLRRVDHTRRAKFRGTFIEPTDWGFLIEDMQPTNPKTTALVEFKPKWLSQSPSAPPNAIRCRQCAREFQNFMLEPNRGKRTPEVKHCPLLLGKDNTDLTYPLDPFRVAPGLAEEGDKAHLAEVLRNLWGHETLQKLRELQERNDSVGPLRATETNLDLSLAMTLRDCTMFVHVDRRRTGEASTRPRLIRFGDWDMKDPTYKLQHWRDVEEDLIRGGYYTAEWVRWGSKYYHSPTKCHLEMKPPRRTRPPDVISIQDRNEAYAHVNGTRGMVFTFKTDAKLLTSCLTRYEKEPPGKKASEVYNPMRSEPK</sequence>
<name>A0ACC0VA32_9HYPO</name>
<dbReference type="Proteomes" id="UP001163324">
    <property type="component" value="Chromosome 2"/>
</dbReference>
<protein>
    <submittedName>
        <fullName evidence="1">Uncharacterized protein</fullName>
    </submittedName>
</protein>
<gene>
    <name evidence="1" type="ORF">N3K66_002678</name>
</gene>
<evidence type="ECO:0000313" key="2">
    <source>
        <dbReference type="Proteomes" id="UP001163324"/>
    </source>
</evidence>
<evidence type="ECO:0000313" key="1">
    <source>
        <dbReference type="EMBL" id="KAI9903326.1"/>
    </source>
</evidence>
<keyword evidence="2" id="KW-1185">Reference proteome</keyword>
<accession>A0ACC0VA32</accession>